<keyword evidence="2" id="KW-1185">Reference proteome</keyword>
<proteinExistence type="predicted"/>
<dbReference type="InterPro" id="IPR049253">
    <property type="entry name" value="DUF6886"/>
</dbReference>
<evidence type="ECO:0000313" key="1">
    <source>
        <dbReference type="EMBL" id="UVI32756.1"/>
    </source>
</evidence>
<dbReference type="Pfam" id="PF21820">
    <property type="entry name" value="DUF6886"/>
    <property type="match status" value="1"/>
</dbReference>
<accession>A0ABY5SFK4</accession>
<evidence type="ECO:0008006" key="3">
    <source>
        <dbReference type="Google" id="ProtNLM"/>
    </source>
</evidence>
<dbReference type="EMBL" id="CP091430">
    <property type="protein sequence ID" value="UVI32756.1"/>
    <property type="molecule type" value="Genomic_DNA"/>
</dbReference>
<name>A0ABY5SFK4_9BACL</name>
<sequence length="169" mass="19722">MNLYHFSEEPDIAVFKPRKLEYRSDEPAMVWAIDEFHAPHYYFPRECPRVCIWPKEDTTDADLQRFFGQSGTTRIVAIETAWYERMKKAVIYRYRFNTDSFSCHTPDAGYYISLNTVEPYSVDRLDSLPEQIIALGIELRITPSLRPLQAVIPSSTVNFSMIRMKNATP</sequence>
<dbReference type="RefSeq" id="WP_258388806.1">
    <property type="nucleotide sequence ID" value="NZ_CP091430.1"/>
</dbReference>
<organism evidence="1 2">
    <name type="scientific">Paenibacillus spongiae</name>
    <dbReference type="NCBI Taxonomy" id="2909671"/>
    <lineage>
        <taxon>Bacteria</taxon>
        <taxon>Bacillati</taxon>
        <taxon>Bacillota</taxon>
        <taxon>Bacilli</taxon>
        <taxon>Bacillales</taxon>
        <taxon>Paenibacillaceae</taxon>
        <taxon>Paenibacillus</taxon>
    </lineage>
</organism>
<dbReference type="Proteomes" id="UP001057877">
    <property type="component" value="Chromosome"/>
</dbReference>
<reference evidence="1" key="1">
    <citation type="submission" date="2022-01" db="EMBL/GenBank/DDBJ databases">
        <title>Paenibacillus spongiae sp. nov., isolated from marine sponge.</title>
        <authorList>
            <person name="Li Z."/>
            <person name="Zhang M."/>
        </authorList>
    </citation>
    <scope>NUCLEOTIDE SEQUENCE</scope>
    <source>
        <strain evidence="1">PHS-Z3</strain>
    </source>
</reference>
<protein>
    <recommendedName>
        <fullName evidence="3">DUF4433 domain-containing protein</fullName>
    </recommendedName>
</protein>
<gene>
    <name evidence="1" type="ORF">L1F29_13405</name>
</gene>
<evidence type="ECO:0000313" key="2">
    <source>
        <dbReference type="Proteomes" id="UP001057877"/>
    </source>
</evidence>